<feature type="domain" description="Ig-like" evidence="1">
    <location>
        <begin position="106"/>
        <end position="179"/>
    </location>
</feature>
<dbReference type="PANTHER" id="PTHR21063">
    <property type="entry name" value="LFA-3"/>
    <property type="match status" value="1"/>
</dbReference>
<proteinExistence type="predicted"/>
<sequence length="239" mass="26591">MSSSAAQEVKNLTSTEGGSITLPDPVLTLGFLLYGKSNIAVVINSEIKLTEESFRNRVFWDKNTGLFTIIGLQRNDSGSYTVDSKTKGVLTSYRLTVYGKSHLSVPQPGVNRSSVSAESCTLLCFVKKSEATTLSWYRGEEILNQSSTAASLPLTVHKHHFSSSYRCEAGNIPERRPLTHVHIYRQLRAISSPDLPLFALWEGNTQRTCKRIENMQTAHRKEQAELTCFVSFKVLGSRS</sequence>
<reference evidence="2" key="2">
    <citation type="submission" date="2025-08" db="UniProtKB">
        <authorList>
            <consortium name="Ensembl"/>
        </authorList>
    </citation>
    <scope>IDENTIFICATION</scope>
</reference>
<accession>A0A667WV62</accession>
<dbReference type="InterPro" id="IPR036179">
    <property type="entry name" value="Ig-like_dom_sf"/>
</dbReference>
<dbReference type="PROSITE" id="PS50835">
    <property type="entry name" value="IG_LIKE"/>
    <property type="match status" value="1"/>
</dbReference>
<reference evidence="2" key="3">
    <citation type="submission" date="2025-09" db="UniProtKB">
        <authorList>
            <consortium name="Ensembl"/>
        </authorList>
    </citation>
    <scope>IDENTIFICATION</scope>
</reference>
<protein>
    <recommendedName>
        <fullName evidence="1">Ig-like domain-containing protein</fullName>
    </recommendedName>
</protein>
<keyword evidence="3" id="KW-1185">Reference proteome</keyword>
<dbReference type="InterPro" id="IPR013783">
    <property type="entry name" value="Ig-like_fold"/>
</dbReference>
<evidence type="ECO:0000259" key="1">
    <source>
        <dbReference type="PROSITE" id="PS50835"/>
    </source>
</evidence>
<evidence type="ECO:0000313" key="2">
    <source>
        <dbReference type="Ensembl" id="ENSMMDP00005006457.1"/>
    </source>
</evidence>
<dbReference type="GeneTree" id="ENSGT00980000198773"/>
<dbReference type="Proteomes" id="UP000472263">
    <property type="component" value="Chromosome 1"/>
</dbReference>
<dbReference type="InterPro" id="IPR007110">
    <property type="entry name" value="Ig-like_dom"/>
</dbReference>
<organism evidence="2 3">
    <name type="scientific">Myripristis murdjan</name>
    <name type="common">pinecone soldierfish</name>
    <dbReference type="NCBI Taxonomy" id="586833"/>
    <lineage>
        <taxon>Eukaryota</taxon>
        <taxon>Metazoa</taxon>
        <taxon>Chordata</taxon>
        <taxon>Craniata</taxon>
        <taxon>Vertebrata</taxon>
        <taxon>Euteleostomi</taxon>
        <taxon>Actinopterygii</taxon>
        <taxon>Neopterygii</taxon>
        <taxon>Teleostei</taxon>
        <taxon>Neoteleostei</taxon>
        <taxon>Acanthomorphata</taxon>
        <taxon>Holocentriformes</taxon>
        <taxon>Holocentridae</taxon>
        <taxon>Myripristis</taxon>
    </lineage>
</organism>
<dbReference type="Ensembl" id="ENSMMDT00005006627.1">
    <property type="protein sequence ID" value="ENSMMDP00005006457.1"/>
    <property type="gene ID" value="ENSMMDG00005003545.1"/>
</dbReference>
<dbReference type="AlphaFoldDB" id="A0A667WV62"/>
<reference evidence="2" key="1">
    <citation type="submission" date="2019-06" db="EMBL/GenBank/DDBJ databases">
        <authorList>
            <consortium name="Wellcome Sanger Institute Data Sharing"/>
        </authorList>
    </citation>
    <scope>NUCLEOTIDE SEQUENCE [LARGE SCALE GENOMIC DNA]</scope>
</reference>
<dbReference type="PANTHER" id="PTHR21063:SF4">
    <property type="entry name" value="CD48 ANTIGEN-RELATED"/>
    <property type="match status" value="1"/>
</dbReference>
<name>A0A667WV62_9TELE</name>
<dbReference type="InParanoid" id="A0A667WV62"/>
<dbReference type="SUPFAM" id="SSF48726">
    <property type="entry name" value="Immunoglobulin"/>
    <property type="match status" value="2"/>
</dbReference>
<dbReference type="Gene3D" id="2.60.40.10">
    <property type="entry name" value="Immunoglobulins"/>
    <property type="match status" value="2"/>
</dbReference>
<evidence type="ECO:0000313" key="3">
    <source>
        <dbReference type="Proteomes" id="UP000472263"/>
    </source>
</evidence>